<organism evidence="2 3">
    <name type="scientific">Pelagimonas varians</name>
    <dbReference type="NCBI Taxonomy" id="696760"/>
    <lineage>
        <taxon>Bacteria</taxon>
        <taxon>Pseudomonadati</taxon>
        <taxon>Pseudomonadota</taxon>
        <taxon>Alphaproteobacteria</taxon>
        <taxon>Rhodobacterales</taxon>
        <taxon>Roseobacteraceae</taxon>
        <taxon>Pelagimonas</taxon>
    </lineage>
</organism>
<proteinExistence type="predicted"/>
<protein>
    <submittedName>
        <fullName evidence="2">Putative nucleotide-binding protein containing TIR-like domain protein</fullName>
    </submittedName>
</protein>
<dbReference type="OrthoDB" id="5497289at2"/>
<evidence type="ECO:0000259" key="1">
    <source>
        <dbReference type="Pfam" id="PF10137"/>
    </source>
</evidence>
<keyword evidence="3" id="KW-1185">Reference proteome</keyword>
<evidence type="ECO:0000313" key="3">
    <source>
        <dbReference type="Proteomes" id="UP000220836"/>
    </source>
</evidence>
<name>A0A238JY57_9RHOB</name>
<feature type="domain" description="CD-NTase-associated protein 12/Pycsar effector protein TIR" evidence="1">
    <location>
        <begin position="152"/>
        <end position="272"/>
    </location>
</feature>
<gene>
    <name evidence="2" type="ORF">PEV8663_00530</name>
</gene>
<dbReference type="EMBL" id="FXYH01000002">
    <property type="protein sequence ID" value="SMX35601.1"/>
    <property type="molecule type" value="Genomic_DNA"/>
</dbReference>
<dbReference type="Proteomes" id="UP000220836">
    <property type="component" value="Unassembled WGS sequence"/>
</dbReference>
<sequence length="297" mass="33185">MRVPNRLIGTTAKILKDYYTHAQIDSRFLMCGFPAYTTDGNKEKKVTDWLVLGNSNLPLPMENFAELIEEFMEDEDFDRNIDSYRNGITVRDGQQQILDAFQKCKISYPITSLQTAQVPEMHAATKPKSLSPQLVPPREPTKMTNSLFENDKVFIVHGHDNTPKHEAARTLTDLGLVPIILAEQSNSGRTIIEKFEHHSKVGFALILMTADDLGGLKAAGAMSELRPRARQNVVLELGFFVGKLGRNKVCVLLEEGVEPPSDIHGIVYTPLDKSGHWKLSLGKELKAAGYNVDLNRL</sequence>
<dbReference type="Pfam" id="PF10137">
    <property type="entry name" value="CAP12-PCTIR_TIR"/>
    <property type="match status" value="1"/>
</dbReference>
<dbReference type="InterPro" id="IPR019302">
    <property type="entry name" value="CAP12/PCTIR_TIR_dom"/>
</dbReference>
<dbReference type="AlphaFoldDB" id="A0A238JY57"/>
<dbReference type="GO" id="GO:0050135">
    <property type="term" value="F:NADP+ nucleosidase activity"/>
    <property type="evidence" value="ECO:0007669"/>
    <property type="project" value="InterPro"/>
</dbReference>
<reference evidence="2 3" key="1">
    <citation type="submission" date="2017-05" db="EMBL/GenBank/DDBJ databases">
        <authorList>
            <person name="Song R."/>
            <person name="Chenine A.L."/>
            <person name="Ruprecht R.M."/>
        </authorList>
    </citation>
    <scope>NUCLEOTIDE SEQUENCE [LARGE SCALE GENOMIC DNA]</scope>
    <source>
        <strain evidence="2 3">CECT 8663</strain>
    </source>
</reference>
<evidence type="ECO:0000313" key="2">
    <source>
        <dbReference type="EMBL" id="SMX35601.1"/>
    </source>
</evidence>
<accession>A0A238JY57</accession>
<dbReference type="RefSeq" id="WP_097803087.1">
    <property type="nucleotide sequence ID" value="NZ_FXYH01000002.1"/>
</dbReference>